<protein>
    <submittedName>
        <fullName evidence="1">Uncharacterized protein</fullName>
    </submittedName>
</protein>
<dbReference type="EMBL" id="AFMN01000001">
    <property type="protein sequence ID" value="EGL98904.1"/>
    <property type="molecule type" value="Genomic_DNA"/>
</dbReference>
<gene>
    <name evidence="1" type="ORF">NIAS840_00620</name>
</gene>
<dbReference type="AlphaFoldDB" id="F5VDI6"/>
<name>F5VDI6_9LACO</name>
<sequence length="51" mass="6002">MDNAITPFLRAFRKYRGIQFAGKGDSLVLFPQNYKKKYHLLEVTARLRNKS</sequence>
<dbReference type="Proteomes" id="UP000006227">
    <property type="component" value="Unassembled WGS sequence"/>
</dbReference>
<reference evidence="1 2" key="1">
    <citation type="journal article" date="2011" name="J. Bacteriol.">
        <title>Genome Sequence of Lactobacillus salivarius NIAS840, Isolated from Chicken Intestine.</title>
        <authorList>
            <person name="Ham J.S."/>
            <person name="Kim H.W."/>
            <person name="Seol K.H."/>
            <person name="Jang A."/>
            <person name="Jeong S.G."/>
            <person name="Oh M.H."/>
            <person name="Kim D.H."/>
            <person name="Kang D.K."/>
            <person name="Kim G.B."/>
            <person name="Cha C.J."/>
        </authorList>
    </citation>
    <scope>NUCLEOTIDE SEQUENCE [LARGE SCALE GENOMIC DNA]</scope>
    <source>
        <strain evidence="1 2">NIAS840</strain>
    </source>
</reference>
<evidence type="ECO:0000313" key="1">
    <source>
        <dbReference type="EMBL" id="EGL98904.1"/>
    </source>
</evidence>
<organism evidence="1 2">
    <name type="scientific">Ligilactobacillus salivarius NIAS840</name>
    <dbReference type="NCBI Taxonomy" id="1029822"/>
    <lineage>
        <taxon>Bacteria</taxon>
        <taxon>Bacillati</taxon>
        <taxon>Bacillota</taxon>
        <taxon>Bacilli</taxon>
        <taxon>Lactobacillales</taxon>
        <taxon>Lactobacillaceae</taxon>
        <taxon>Ligilactobacillus</taxon>
    </lineage>
</organism>
<dbReference type="PATRIC" id="fig|1029822.3.peg.619"/>
<comment type="caution">
    <text evidence="1">The sequence shown here is derived from an EMBL/GenBank/DDBJ whole genome shotgun (WGS) entry which is preliminary data.</text>
</comment>
<proteinExistence type="predicted"/>
<accession>F5VDI6</accession>
<evidence type="ECO:0000313" key="2">
    <source>
        <dbReference type="Proteomes" id="UP000006227"/>
    </source>
</evidence>